<sequence length="154" mass="17169">MSLTYKILNRTIKDTRIQEYGSWMVVDLCSRRANRSKGSDKDDKVSANLQGSRFHALQDLRENELGNVQISKCGIIAKSKGKGSAVYDNPLGWVIQLWIVTMGRDLGRVDLLRPLRLSTGKAASLGTRLIGLAGPLLILLLIREWARLGMICFL</sequence>
<dbReference type="EMBL" id="KZ669621">
    <property type="protein sequence ID" value="PPR84948.1"/>
    <property type="molecule type" value="Genomic_DNA"/>
</dbReference>
<organism evidence="1 2">
    <name type="scientific">Gossypium barbadense</name>
    <name type="common">Sea Island cotton</name>
    <name type="synonym">Hibiscus barbadensis</name>
    <dbReference type="NCBI Taxonomy" id="3634"/>
    <lineage>
        <taxon>Eukaryota</taxon>
        <taxon>Viridiplantae</taxon>
        <taxon>Streptophyta</taxon>
        <taxon>Embryophyta</taxon>
        <taxon>Tracheophyta</taxon>
        <taxon>Spermatophyta</taxon>
        <taxon>Magnoliopsida</taxon>
        <taxon>eudicotyledons</taxon>
        <taxon>Gunneridae</taxon>
        <taxon>Pentapetalae</taxon>
        <taxon>rosids</taxon>
        <taxon>malvids</taxon>
        <taxon>Malvales</taxon>
        <taxon>Malvaceae</taxon>
        <taxon>Malvoideae</taxon>
        <taxon>Gossypium</taxon>
    </lineage>
</organism>
<evidence type="ECO:0000313" key="1">
    <source>
        <dbReference type="EMBL" id="PPR84948.1"/>
    </source>
</evidence>
<evidence type="ECO:0000313" key="2">
    <source>
        <dbReference type="Proteomes" id="UP000239757"/>
    </source>
</evidence>
<dbReference type="OrthoDB" id="995555at2759"/>
<accession>A0A2P5W1I0</accession>
<protein>
    <submittedName>
        <fullName evidence="1">Uncharacterized protein</fullName>
    </submittedName>
</protein>
<proteinExistence type="predicted"/>
<name>A0A2P5W1I0_GOSBA</name>
<gene>
    <name evidence="1" type="ORF">GOBAR_AA35758</name>
</gene>
<dbReference type="AlphaFoldDB" id="A0A2P5W1I0"/>
<dbReference type="Proteomes" id="UP000239757">
    <property type="component" value="Unassembled WGS sequence"/>
</dbReference>
<reference evidence="1 2" key="1">
    <citation type="submission" date="2015-01" db="EMBL/GenBank/DDBJ databases">
        <title>Genome of allotetraploid Gossypium barbadense reveals genomic plasticity and fiber elongation in cotton evolution.</title>
        <authorList>
            <person name="Chen X."/>
            <person name="Liu X."/>
            <person name="Zhao B."/>
            <person name="Zheng H."/>
            <person name="Hu Y."/>
            <person name="Lu G."/>
            <person name="Yang C."/>
            <person name="Chen J."/>
            <person name="Shan C."/>
            <person name="Zhang L."/>
            <person name="Zhou Y."/>
            <person name="Wang L."/>
            <person name="Guo W."/>
            <person name="Bai Y."/>
            <person name="Ruan J."/>
            <person name="Shangguan X."/>
            <person name="Mao Y."/>
            <person name="Jiang J."/>
            <person name="Zhu Y."/>
            <person name="Lei J."/>
            <person name="Kang H."/>
            <person name="Chen S."/>
            <person name="He X."/>
            <person name="Wang R."/>
            <person name="Wang Y."/>
            <person name="Chen J."/>
            <person name="Wang L."/>
            <person name="Yu S."/>
            <person name="Wang B."/>
            <person name="Wei J."/>
            <person name="Song S."/>
            <person name="Lu X."/>
            <person name="Gao Z."/>
            <person name="Gu W."/>
            <person name="Deng X."/>
            <person name="Ma D."/>
            <person name="Wang S."/>
            <person name="Liang W."/>
            <person name="Fang L."/>
            <person name="Cai C."/>
            <person name="Zhu X."/>
            <person name="Zhou B."/>
            <person name="Zhang Y."/>
            <person name="Chen Z."/>
            <person name="Xu S."/>
            <person name="Zhu R."/>
            <person name="Wang S."/>
            <person name="Zhang T."/>
            <person name="Zhao G."/>
        </authorList>
    </citation>
    <scope>NUCLEOTIDE SEQUENCE [LARGE SCALE GENOMIC DNA]</scope>
    <source>
        <strain evidence="2">cv. Xinhai21</strain>
        <tissue evidence="1">Leaf</tissue>
    </source>
</reference>